<gene>
    <name evidence="1" type="ORF">AB4Y39_02135</name>
</gene>
<accession>A0AB39I4S5</accession>
<protein>
    <submittedName>
        <fullName evidence="1">Uncharacterized protein</fullName>
    </submittedName>
</protein>
<proteinExistence type="predicted"/>
<dbReference type="AlphaFoldDB" id="A0AB39I4S5"/>
<evidence type="ECO:0000313" key="1">
    <source>
        <dbReference type="EMBL" id="XDK37514.1"/>
    </source>
</evidence>
<dbReference type="RefSeq" id="WP_045187379.1">
    <property type="nucleotide sequence ID" value="NZ_CP162607.1"/>
</dbReference>
<sequence>MQGLIINNPRLEFLRPALERWFDCIDRLNQTLGDNEAAYWHGTQANLSLLSAAAWQAELVTLQHHQSKKQRDEGEREGRCDLYIANREEAAYLQTSQRWPRIARLDLNNALQETVYAARQVAAPSQLKVAALFASPFKAGQHASPEELQDLVDDLQKHTACAIAWYFPYAYRKLHNEAGQYHPGVALLLKQA</sequence>
<reference evidence="1" key="1">
    <citation type="submission" date="2024-07" db="EMBL/GenBank/DDBJ databases">
        <title>Identification and characteristics of a novel species of coltsfoot's symbiotic bacteria.</title>
        <authorList>
            <person name="Juszczyk A."/>
            <person name="Jasielczuk I."/>
            <person name="Gurgul A."/>
            <person name="Rogala M."/>
            <person name="Kowalczyk A."/>
            <person name="Szmatola T."/>
            <person name="Kosecka-Strojek M."/>
            <person name="Arent Z."/>
            <person name="Latowski D."/>
        </authorList>
    </citation>
    <scope>NUCLEOTIDE SEQUENCE</scope>
    <source>
        <strain evidence="1">Hg7Tf</strain>
    </source>
</reference>
<name>A0AB39I4S5_9PSED</name>
<dbReference type="EMBL" id="CP162607">
    <property type="protein sequence ID" value="XDK37514.1"/>
    <property type="molecule type" value="Genomic_DNA"/>
</dbReference>
<organism evidence="1">
    <name type="scientific">Pseudomonas sp. Hg7Tf</name>
    <dbReference type="NCBI Taxonomy" id="3236988"/>
    <lineage>
        <taxon>Bacteria</taxon>
        <taxon>Pseudomonadati</taxon>
        <taxon>Pseudomonadota</taxon>
        <taxon>Gammaproteobacteria</taxon>
        <taxon>Pseudomonadales</taxon>
        <taxon>Pseudomonadaceae</taxon>
        <taxon>Pseudomonas</taxon>
    </lineage>
</organism>